<feature type="transmembrane region" description="Helical" evidence="5">
    <location>
        <begin position="402"/>
        <end position="427"/>
    </location>
</feature>
<evidence type="ECO:0000256" key="1">
    <source>
        <dbReference type="ARBA" id="ARBA00004141"/>
    </source>
</evidence>
<dbReference type="AlphaFoldDB" id="A0AA39ZWC6"/>
<organism evidence="6 7">
    <name type="scientific">Lasiosphaeris hirsuta</name>
    <dbReference type="NCBI Taxonomy" id="260670"/>
    <lineage>
        <taxon>Eukaryota</taxon>
        <taxon>Fungi</taxon>
        <taxon>Dikarya</taxon>
        <taxon>Ascomycota</taxon>
        <taxon>Pezizomycotina</taxon>
        <taxon>Sordariomycetes</taxon>
        <taxon>Sordariomycetidae</taxon>
        <taxon>Sordariales</taxon>
        <taxon>Lasiosphaeriaceae</taxon>
        <taxon>Lasiosphaeris</taxon>
    </lineage>
</organism>
<dbReference type="Proteomes" id="UP001172102">
    <property type="component" value="Unassembled WGS sequence"/>
</dbReference>
<name>A0AA39ZWC6_9PEZI</name>
<reference evidence="6" key="1">
    <citation type="submission" date="2023-06" db="EMBL/GenBank/DDBJ databases">
        <title>Genome-scale phylogeny and comparative genomics of the fungal order Sordariales.</title>
        <authorList>
            <consortium name="Lawrence Berkeley National Laboratory"/>
            <person name="Hensen N."/>
            <person name="Bonometti L."/>
            <person name="Westerberg I."/>
            <person name="Brannstrom I.O."/>
            <person name="Guillou S."/>
            <person name="Cros-Aarteil S."/>
            <person name="Calhoun S."/>
            <person name="Haridas S."/>
            <person name="Kuo A."/>
            <person name="Mondo S."/>
            <person name="Pangilinan J."/>
            <person name="Riley R."/>
            <person name="Labutti K."/>
            <person name="Andreopoulos B."/>
            <person name="Lipzen A."/>
            <person name="Chen C."/>
            <person name="Yanf M."/>
            <person name="Daum C."/>
            <person name="Ng V."/>
            <person name="Clum A."/>
            <person name="Steindorff A."/>
            <person name="Ohm R."/>
            <person name="Martin F."/>
            <person name="Silar P."/>
            <person name="Natvig D."/>
            <person name="Lalanne C."/>
            <person name="Gautier V."/>
            <person name="Ament-Velasquez S.L."/>
            <person name="Kruys A."/>
            <person name="Hutchinson M.I."/>
            <person name="Powell A.J."/>
            <person name="Barry K."/>
            <person name="Miller A.N."/>
            <person name="Grigoriev I.V."/>
            <person name="Debuchy R."/>
            <person name="Gladieux P."/>
            <person name="Thoren M.H."/>
            <person name="Johannesson H."/>
        </authorList>
    </citation>
    <scope>NUCLEOTIDE SEQUENCE</scope>
    <source>
        <strain evidence="6">SMH4607-1</strain>
    </source>
</reference>
<keyword evidence="7" id="KW-1185">Reference proteome</keyword>
<dbReference type="InterPro" id="IPR002523">
    <property type="entry name" value="MgTranspt_CorA/ZnTranspt_ZntB"/>
</dbReference>
<gene>
    <name evidence="6" type="ORF">B0H67DRAFT_649258</name>
</gene>
<sequence>MDDPEGLALTAINSTVPDAGVDITELRLDRSGCWSEERLRGLPALFLGASADPKYPVVLYLLEGVDDKIKAELTGPKSQLKVPASLFENHQEGAHVFLDLDDDPYECVDTPCGIFSTTYLKLASHQKDVWEIEKGIESGRPWQRTRMKKDPAAMRIGHHRYAHASSPYRAYHPLKEDGGEVTQAAREGVSMWFGRTASSQIIGILLFDPPRKIRTMAKKYRLFRKEMTTVLDTDTMVFPSAVPFRDEFLRYLQDHGHTAPDRVFPECQRIVRKCALRDERVVLGRLSRSLDEMELSFSNEDGIRRAMNLWRGSFGRWRNTLFHQAASIRHLRRTLPDKTLLEDPNKKALLHQAKSLEDLLEEIGIMSRRLDGAYQAIMATMSIAESGRAIEETEAVSKLTKLAFFFIPLALVATIFGMNLPFTGLLAESCEVSA</sequence>
<evidence type="ECO:0000256" key="3">
    <source>
        <dbReference type="ARBA" id="ARBA00022989"/>
    </source>
</evidence>
<keyword evidence="4 5" id="KW-0472">Membrane</keyword>
<comment type="subcellular location">
    <subcellularLocation>
        <location evidence="1">Membrane</location>
        <topology evidence="1">Multi-pass membrane protein</topology>
    </subcellularLocation>
</comment>
<evidence type="ECO:0000256" key="2">
    <source>
        <dbReference type="ARBA" id="ARBA00022692"/>
    </source>
</evidence>
<dbReference type="EMBL" id="JAUKUA010000007">
    <property type="protein sequence ID" value="KAK0704858.1"/>
    <property type="molecule type" value="Genomic_DNA"/>
</dbReference>
<evidence type="ECO:0000256" key="4">
    <source>
        <dbReference type="ARBA" id="ARBA00023136"/>
    </source>
</evidence>
<evidence type="ECO:0000313" key="7">
    <source>
        <dbReference type="Proteomes" id="UP001172102"/>
    </source>
</evidence>
<dbReference type="InterPro" id="IPR045863">
    <property type="entry name" value="CorA_TM1_TM2"/>
</dbReference>
<dbReference type="GO" id="GO:0016020">
    <property type="term" value="C:membrane"/>
    <property type="evidence" value="ECO:0007669"/>
    <property type="project" value="UniProtKB-SubCell"/>
</dbReference>
<keyword evidence="3 5" id="KW-1133">Transmembrane helix</keyword>
<dbReference type="GO" id="GO:0046873">
    <property type="term" value="F:metal ion transmembrane transporter activity"/>
    <property type="evidence" value="ECO:0007669"/>
    <property type="project" value="InterPro"/>
</dbReference>
<dbReference type="Gene3D" id="1.20.58.340">
    <property type="entry name" value="Magnesium transport protein CorA, transmembrane region"/>
    <property type="match status" value="1"/>
</dbReference>
<protein>
    <submittedName>
        <fullName evidence="6">Uncharacterized protein</fullName>
    </submittedName>
</protein>
<keyword evidence="2 5" id="KW-0812">Transmembrane</keyword>
<accession>A0AA39ZWC6</accession>
<dbReference type="SUPFAM" id="SSF144083">
    <property type="entry name" value="Magnesium transport protein CorA, transmembrane region"/>
    <property type="match status" value="1"/>
</dbReference>
<dbReference type="Pfam" id="PF01544">
    <property type="entry name" value="CorA"/>
    <property type="match status" value="1"/>
</dbReference>
<evidence type="ECO:0000313" key="6">
    <source>
        <dbReference type="EMBL" id="KAK0704858.1"/>
    </source>
</evidence>
<evidence type="ECO:0000256" key="5">
    <source>
        <dbReference type="SAM" id="Phobius"/>
    </source>
</evidence>
<proteinExistence type="predicted"/>
<comment type="caution">
    <text evidence="6">The sequence shown here is derived from an EMBL/GenBank/DDBJ whole genome shotgun (WGS) entry which is preliminary data.</text>
</comment>